<evidence type="ECO:0000313" key="2">
    <source>
        <dbReference type="Proteomes" id="UP000467522"/>
    </source>
</evidence>
<comment type="caution">
    <text evidence="1">The sequence shown here is derived from an EMBL/GenBank/DDBJ whole genome shotgun (WGS) entry which is preliminary data.</text>
</comment>
<protein>
    <submittedName>
        <fullName evidence="1">Uncharacterized protein</fullName>
    </submittedName>
</protein>
<dbReference type="Proteomes" id="UP000467522">
    <property type="component" value="Unassembled WGS sequence"/>
</dbReference>
<name>A0A833PW17_BURL3</name>
<dbReference type="Pfam" id="PF20137">
    <property type="entry name" value="BubE"/>
    <property type="match status" value="1"/>
</dbReference>
<dbReference type="RefSeq" id="WP_423752797.1">
    <property type="nucleotide sequence ID" value="NZ_WNDV01000005.1"/>
</dbReference>
<organism evidence="1 2">
    <name type="scientific">Burkholderia lata (strain ATCC 17760 / DSM 23089 / LMG 22485 / NCIMB 9086 / R18194 / 383)</name>
    <dbReference type="NCBI Taxonomy" id="482957"/>
    <lineage>
        <taxon>Bacteria</taxon>
        <taxon>Pseudomonadati</taxon>
        <taxon>Pseudomonadota</taxon>
        <taxon>Betaproteobacteria</taxon>
        <taxon>Burkholderiales</taxon>
        <taxon>Burkholderiaceae</taxon>
        <taxon>Burkholderia</taxon>
        <taxon>Burkholderia cepacia complex</taxon>
    </lineage>
</organism>
<proteinExistence type="predicted"/>
<dbReference type="InterPro" id="IPR045384">
    <property type="entry name" value="DUF6527"/>
</dbReference>
<evidence type="ECO:0000313" key="1">
    <source>
        <dbReference type="EMBL" id="KAF1038625.1"/>
    </source>
</evidence>
<accession>A0A833PW17</accession>
<sequence>MPQMLSRLWNRALAYVDGLLGRYTVVVVDDLPDSLQAHKVYAVGESGQYWLAALRCPCGCGDTIQLPMIAGQRPKWTMTLKGARLPSLSPSVDRTIGCRSHFWLKQGVIHWCK</sequence>
<reference evidence="2" key="1">
    <citation type="journal article" date="2020" name="MBio">
        <title>Horizontal gene transfer to a defensive symbiont with a reduced genome amongst a multipartite beetle microbiome.</title>
        <authorList>
            <person name="Waterworth S.C."/>
            <person name="Florez L.V."/>
            <person name="Rees E.R."/>
            <person name="Hertweck C."/>
            <person name="Kaltenpoth M."/>
            <person name="Kwan J.C."/>
        </authorList>
    </citation>
    <scope>NUCLEOTIDE SEQUENCE [LARGE SCALE GENOMIC DNA]</scope>
</reference>
<dbReference type="AlphaFoldDB" id="A0A833PW17"/>
<dbReference type="EMBL" id="WNDV01000005">
    <property type="protein sequence ID" value="KAF1038625.1"/>
    <property type="molecule type" value="Genomic_DNA"/>
</dbReference>
<gene>
    <name evidence="1" type="ORF">GAK33_01961</name>
</gene>